<dbReference type="Proteomes" id="UP000005240">
    <property type="component" value="Unassembled WGS sequence"/>
</dbReference>
<dbReference type="VEuPathDB" id="FungiDB:PTTG_27806"/>
<keyword evidence="2" id="KW-0812">Transmembrane</keyword>
<dbReference type="EnsemblFungi" id="PTTG_27806-t43_1">
    <property type="protein sequence ID" value="PTTG_27806-t43_1-p1"/>
    <property type="gene ID" value="PTTG_27806"/>
</dbReference>
<dbReference type="AlphaFoldDB" id="A0A180GHS9"/>
<keyword evidence="2" id="KW-1133">Transmembrane helix</keyword>
<sequence length="314" mass="34810">MPATTAAVSAPKAPGPLSGPTRTFHRHSKRAPSDEEEKICMICRVPLVAPSVDEASNDVVHDARLERSRSRSRIRLRLPSFSRQRSSRARSLEPEVPEEPEEPPSTELAGWPTPRIPPPAQAGGPQNANSGMHGGEEIWETHHPDLFREFPEEVQGYGHGFGLPQFHGDFQLPSPYHGDFGLPSPYHGDYGFPPPYNAGYEPSGFPGYYDAQPAMMHIPPWQMAPPQPPPGYRLVGMRHGNGEMIPLDHLPPGFPVPFNGGPPPRMIQLSGPSHNPFGQFYPGQAYSVNNHNKNFIDMCYIFIIAFGLFLYVIR</sequence>
<dbReference type="EMBL" id="ADAS02000071">
    <property type="protein sequence ID" value="OAV92029.1"/>
    <property type="molecule type" value="Genomic_DNA"/>
</dbReference>
<reference evidence="3" key="2">
    <citation type="submission" date="2016-05" db="EMBL/GenBank/DDBJ databases">
        <title>Comparative analysis highlights variable genome content of wheat rusts and divergence of the mating loci.</title>
        <authorList>
            <person name="Cuomo C.A."/>
            <person name="Bakkeren G."/>
            <person name="Szabo L."/>
            <person name="Khalil H."/>
            <person name="Joly D."/>
            <person name="Goldberg J."/>
            <person name="Young S."/>
            <person name="Zeng Q."/>
            <person name="Fellers J."/>
        </authorList>
    </citation>
    <scope>NUCLEOTIDE SEQUENCE [LARGE SCALE GENOMIC DNA]</scope>
    <source>
        <strain evidence="3">1-1 BBBD Race 1</strain>
    </source>
</reference>
<evidence type="ECO:0000256" key="2">
    <source>
        <dbReference type="SAM" id="Phobius"/>
    </source>
</evidence>
<reference evidence="4" key="4">
    <citation type="submission" date="2025-05" db="UniProtKB">
        <authorList>
            <consortium name="EnsemblFungi"/>
        </authorList>
    </citation>
    <scope>IDENTIFICATION</scope>
    <source>
        <strain evidence="4">isolate 1-1 / race 1 (BBBD)</strain>
    </source>
</reference>
<gene>
    <name evidence="3" type="ORF">PTTG_27806</name>
</gene>
<feature type="transmembrane region" description="Helical" evidence="2">
    <location>
        <begin position="295"/>
        <end position="313"/>
    </location>
</feature>
<protein>
    <submittedName>
        <fullName evidence="3 4">Uncharacterized protein</fullName>
    </submittedName>
</protein>
<keyword evidence="2" id="KW-0472">Membrane</keyword>
<name>A0A180GHS9_PUCT1</name>
<feature type="region of interest" description="Disordered" evidence="1">
    <location>
        <begin position="1"/>
        <end position="37"/>
    </location>
</feature>
<proteinExistence type="predicted"/>
<organism evidence="3">
    <name type="scientific">Puccinia triticina (isolate 1-1 / race 1 (BBBD))</name>
    <name type="common">Brown leaf rust fungus</name>
    <dbReference type="NCBI Taxonomy" id="630390"/>
    <lineage>
        <taxon>Eukaryota</taxon>
        <taxon>Fungi</taxon>
        <taxon>Dikarya</taxon>
        <taxon>Basidiomycota</taxon>
        <taxon>Pucciniomycotina</taxon>
        <taxon>Pucciniomycetes</taxon>
        <taxon>Pucciniales</taxon>
        <taxon>Pucciniaceae</taxon>
        <taxon>Puccinia</taxon>
    </lineage>
</organism>
<reference evidence="4 5" key="3">
    <citation type="journal article" date="2017" name="G3 (Bethesda)">
        <title>Comparative analysis highlights variable genome content of wheat rusts and divergence of the mating loci.</title>
        <authorList>
            <person name="Cuomo C.A."/>
            <person name="Bakkeren G."/>
            <person name="Khalil H.B."/>
            <person name="Panwar V."/>
            <person name="Joly D."/>
            <person name="Linning R."/>
            <person name="Sakthikumar S."/>
            <person name="Song X."/>
            <person name="Adiconis X."/>
            <person name="Fan L."/>
            <person name="Goldberg J.M."/>
            <person name="Levin J.Z."/>
            <person name="Young S."/>
            <person name="Zeng Q."/>
            <person name="Anikster Y."/>
            <person name="Bruce M."/>
            <person name="Wang M."/>
            <person name="Yin C."/>
            <person name="McCallum B."/>
            <person name="Szabo L.J."/>
            <person name="Hulbert S."/>
            <person name="Chen X."/>
            <person name="Fellers J.P."/>
        </authorList>
    </citation>
    <scope>NUCLEOTIDE SEQUENCE</scope>
    <source>
        <strain evidence="4">isolate 1-1 / race 1 (BBBD)</strain>
        <strain evidence="5">Isolate 1-1 / race 1 (BBBD)</strain>
    </source>
</reference>
<accession>A0A180GHS9</accession>
<reference evidence="3" key="1">
    <citation type="submission" date="2009-11" db="EMBL/GenBank/DDBJ databases">
        <authorList>
            <consortium name="The Broad Institute Genome Sequencing Platform"/>
            <person name="Ward D."/>
            <person name="Feldgarden M."/>
            <person name="Earl A."/>
            <person name="Young S.K."/>
            <person name="Zeng Q."/>
            <person name="Koehrsen M."/>
            <person name="Alvarado L."/>
            <person name="Berlin A."/>
            <person name="Bochicchio J."/>
            <person name="Borenstein D."/>
            <person name="Chapman S.B."/>
            <person name="Chen Z."/>
            <person name="Engels R."/>
            <person name="Freedman E."/>
            <person name="Gellesch M."/>
            <person name="Goldberg J."/>
            <person name="Griggs A."/>
            <person name="Gujja S."/>
            <person name="Heilman E."/>
            <person name="Heiman D."/>
            <person name="Hepburn T."/>
            <person name="Howarth C."/>
            <person name="Jen D."/>
            <person name="Larson L."/>
            <person name="Lewis B."/>
            <person name="Mehta T."/>
            <person name="Park D."/>
            <person name="Pearson M."/>
            <person name="Roberts A."/>
            <person name="Saif S."/>
            <person name="Shea T."/>
            <person name="Shenoy N."/>
            <person name="Sisk P."/>
            <person name="Stolte C."/>
            <person name="Sykes S."/>
            <person name="Thomson T."/>
            <person name="Walk T."/>
            <person name="White J."/>
            <person name="Yandava C."/>
            <person name="Izard J."/>
            <person name="Baranova O.V."/>
            <person name="Blanton J.M."/>
            <person name="Tanner A.C."/>
            <person name="Dewhirst F.E."/>
            <person name="Haas B."/>
            <person name="Nusbaum C."/>
            <person name="Birren B."/>
        </authorList>
    </citation>
    <scope>NUCLEOTIDE SEQUENCE [LARGE SCALE GENOMIC DNA]</scope>
    <source>
        <strain evidence="3">1-1 BBBD Race 1</strain>
    </source>
</reference>
<evidence type="ECO:0000313" key="5">
    <source>
        <dbReference type="Proteomes" id="UP000005240"/>
    </source>
</evidence>
<feature type="region of interest" description="Disordered" evidence="1">
    <location>
        <begin position="81"/>
        <end position="137"/>
    </location>
</feature>
<keyword evidence="5" id="KW-1185">Reference proteome</keyword>
<evidence type="ECO:0000256" key="1">
    <source>
        <dbReference type="SAM" id="MobiDB-lite"/>
    </source>
</evidence>
<evidence type="ECO:0000313" key="4">
    <source>
        <dbReference type="EnsemblFungi" id="PTTG_27806-t43_1-p1"/>
    </source>
</evidence>
<evidence type="ECO:0000313" key="3">
    <source>
        <dbReference type="EMBL" id="OAV92029.1"/>
    </source>
</evidence>
<feature type="compositionally biased region" description="Acidic residues" evidence="1">
    <location>
        <begin position="95"/>
        <end position="104"/>
    </location>
</feature>